<gene>
    <name evidence="2" type="ORF">BJ508DRAFT_328926</name>
</gene>
<reference evidence="2 3" key="1">
    <citation type="journal article" date="2018" name="Nat. Ecol. Evol.">
        <title>Pezizomycetes genomes reveal the molecular basis of ectomycorrhizal truffle lifestyle.</title>
        <authorList>
            <person name="Murat C."/>
            <person name="Payen T."/>
            <person name="Noel B."/>
            <person name="Kuo A."/>
            <person name="Morin E."/>
            <person name="Chen J."/>
            <person name="Kohler A."/>
            <person name="Krizsan K."/>
            <person name="Balestrini R."/>
            <person name="Da Silva C."/>
            <person name="Montanini B."/>
            <person name="Hainaut M."/>
            <person name="Levati E."/>
            <person name="Barry K.W."/>
            <person name="Belfiori B."/>
            <person name="Cichocki N."/>
            <person name="Clum A."/>
            <person name="Dockter R.B."/>
            <person name="Fauchery L."/>
            <person name="Guy J."/>
            <person name="Iotti M."/>
            <person name="Le Tacon F."/>
            <person name="Lindquist E.A."/>
            <person name="Lipzen A."/>
            <person name="Malagnac F."/>
            <person name="Mello A."/>
            <person name="Molinier V."/>
            <person name="Miyauchi S."/>
            <person name="Poulain J."/>
            <person name="Riccioni C."/>
            <person name="Rubini A."/>
            <person name="Sitrit Y."/>
            <person name="Splivallo R."/>
            <person name="Traeger S."/>
            <person name="Wang M."/>
            <person name="Zifcakova L."/>
            <person name="Wipf D."/>
            <person name="Zambonelli A."/>
            <person name="Paolocci F."/>
            <person name="Nowrousian M."/>
            <person name="Ottonello S."/>
            <person name="Baldrian P."/>
            <person name="Spatafora J.W."/>
            <person name="Henrissat B."/>
            <person name="Nagy L.G."/>
            <person name="Aury J.M."/>
            <person name="Wincker P."/>
            <person name="Grigoriev I.V."/>
            <person name="Bonfante P."/>
            <person name="Martin F.M."/>
        </authorList>
    </citation>
    <scope>NUCLEOTIDE SEQUENCE [LARGE SCALE GENOMIC DNA]</scope>
    <source>
        <strain evidence="2 3">RN42</strain>
    </source>
</reference>
<feature type="region of interest" description="Disordered" evidence="1">
    <location>
        <begin position="1"/>
        <end position="148"/>
    </location>
</feature>
<feature type="compositionally biased region" description="Low complexity" evidence="1">
    <location>
        <begin position="22"/>
        <end position="39"/>
    </location>
</feature>
<name>A0A3N4HY22_ASCIM</name>
<accession>A0A3N4HY22</accession>
<keyword evidence="3" id="KW-1185">Reference proteome</keyword>
<evidence type="ECO:0000313" key="2">
    <source>
        <dbReference type="EMBL" id="RPA78752.1"/>
    </source>
</evidence>
<evidence type="ECO:0000256" key="1">
    <source>
        <dbReference type="SAM" id="MobiDB-lite"/>
    </source>
</evidence>
<dbReference type="EMBL" id="ML119707">
    <property type="protein sequence ID" value="RPA78752.1"/>
    <property type="molecule type" value="Genomic_DNA"/>
</dbReference>
<protein>
    <submittedName>
        <fullName evidence="2">Uncharacterized protein</fullName>
    </submittedName>
</protein>
<evidence type="ECO:0000313" key="3">
    <source>
        <dbReference type="Proteomes" id="UP000275078"/>
    </source>
</evidence>
<proteinExistence type="predicted"/>
<dbReference type="AlphaFoldDB" id="A0A3N4HY22"/>
<dbReference type="OrthoDB" id="4596934at2759"/>
<organism evidence="2 3">
    <name type="scientific">Ascobolus immersus RN42</name>
    <dbReference type="NCBI Taxonomy" id="1160509"/>
    <lineage>
        <taxon>Eukaryota</taxon>
        <taxon>Fungi</taxon>
        <taxon>Dikarya</taxon>
        <taxon>Ascomycota</taxon>
        <taxon>Pezizomycotina</taxon>
        <taxon>Pezizomycetes</taxon>
        <taxon>Pezizales</taxon>
        <taxon>Ascobolaceae</taxon>
        <taxon>Ascobolus</taxon>
    </lineage>
</organism>
<sequence length="235" mass="26468">MSNYTSPLPRHGPSHLRTVHYPSPTNSSNPTPRNSHPSSYQASRHSYDPSHYSTDPTRYSHETSKRSSNPSQHSQQYQQPTPRESASSHTSHTSSRHSYQHPQHPQVPHHSPQYPHSPHYPPSHGSGRPSSQTLPHPLSNSPYAPKEDLSQPRLWAAPPSLPPNMQLPVSTRCSHKFKLLNSESDDLLWDCDMCGSGPHWFIFECRCVEKTQDSNGVIGIRRCALKACRNCAYEA</sequence>
<dbReference type="STRING" id="1160509.A0A3N4HY22"/>
<feature type="compositionally biased region" description="Low complexity" evidence="1">
    <location>
        <begin position="100"/>
        <end position="132"/>
    </location>
</feature>
<dbReference type="Proteomes" id="UP000275078">
    <property type="component" value="Unassembled WGS sequence"/>
</dbReference>
<feature type="compositionally biased region" description="Polar residues" evidence="1">
    <location>
        <begin position="66"/>
        <end position="84"/>
    </location>
</feature>